<dbReference type="EMBL" id="VEPZ02001044">
    <property type="protein sequence ID" value="KAE8698385.1"/>
    <property type="molecule type" value="Genomic_DNA"/>
</dbReference>
<feature type="region of interest" description="Disordered" evidence="1">
    <location>
        <begin position="322"/>
        <end position="391"/>
    </location>
</feature>
<dbReference type="Proteomes" id="UP000436088">
    <property type="component" value="Unassembled WGS sequence"/>
</dbReference>
<organism evidence="2 3">
    <name type="scientific">Hibiscus syriacus</name>
    <name type="common">Rose of Sharon</name>
    <dbReference type="NCBI Taxonomy" id="106335"/>
    <lineage>
        <taxon>Eukaryota</taxon>
        <taxon>Viridiplantae</taxon>
        <taxon>Streptophyta</taxon>
        <taxon>Embryophyta</taxon>
        <taxon>Tracheophyta</taxon>
        <taxon>Spermatophyta</taxon>
        <taxon>Magnoliopsida</taxon>
        <taxon>eudicotyledons</taxon>
        <taxon>Gunneridae</taxon>
        <taxon>Pentapetalae</taxon>
        <taxon>rosids</taxon>
        <taxon>malvids</taxon>
        <taxon>Malvales</taxon>
        <taxon>Malvaceae</taxon>
        <taxon>Malvoideae</taxon>
        <taxon>Hibiscus</taxon>
    </lineage>
</organism>
<sequence>MVVQAEDEAVVVVVVVIMNLERSGVSHIRILALIDTKMNLHRVANEFAVVCSAVSVACKNLELCCCTKDIASQFEAIVTCQFGKHLKIVTMELALALLSGRLISWLEKLACLMASGYVNGGRFGVSAFSTHKWSVTYVLLLGDGRRPDGIVNALLCLLSYAVSNEVAPDLRSWLHTSELGYRIRAGSSSPIRRRDADHQYGSNFDRSGGSSRSRDFGNGRDPGRYRGSSPPYIRDQVVPGSVAAEMWDWIWSWTYRCANLNFARREFCNNCKVLAMHLWGVPVEATRVPAFTCSSQGEVDSIGQCQWIGGIETKEGYLFNSRKGYERRPPSPPPFPPPQLPPRDRPRDVRERSRSPIRVAPPPKEHRRDMYLERGRKDVRGVGRDRMGDPF</sequence>
<feature type="region of interest" description="Disordered" evidence="1">
    <location>
        <begin position="192"/>
        <end position="231"/>
    </location>
</feature>
<protein>
    <submittedName>
        <fullName evidence="2">Tesmin/TSO1-like CXC domain-containing protein</fullName>
    </submittedName>
</protein>
<feature type="compositionally biased region" description="Basic and acidic residues" evidence="1">
    <location>
        <begin position="212"/>
        <end position="224"/>
    </location>
</feature>
<feature type="compositionally biased region" description="Pro residues" evidence="1">
    <location>
        <begin position="330"/>
        <end position="341"/>
    </location>
</feature>
<reference evidence="2" key="1">
    <citation type="submission" date="2019-09" db="EMBL/GenBank/DDBJ databases">
        <title>Draft genome information of white flower Hibiscus syriacus.</title>
        <authorList>
            <person name="Kim Y.-M."/>
        </authorList>
    </citation>
    <scope>NUCLEOTIDE SEQUENCE [LARGE SCALE GENOMIC DNA]</scope>
    <source>
        <strain evidence="2">YM2019G1</strain>
    </source>
</reference>
<feature type="compositionally biased region" description="Low complexity" evidence="1">
    <location>
        <begin position="201"/>
        <end position="211"/>
    </location>
</feature>
<name>A0A6A3A569_HIBSY</name>
<feature type="compositionally biased region" description="Basic and acidic residues" evidence="1">
    <location>
        <begin position="363"/>
        <end position="391"/>
    </location>
</feature>
<proteinExistence type="predicted"/>
<evidence type="ECO:0000313" key="2">
    <source>
        <dbReference type="EMBL" id="KAE8698385.1"/>
    </source>
</evidence>
<dbReference type="AlphaFoldDB" id="A0A6A3A569"/>
<evidence type="ECO:0000256" key="1">
    <source>
        <dbReference type="SAM" id="MobiDB-lite"/>
    </source>
</evidence>
<accession>A0A6A3A569</accession>
<comment type="caution">
    <text evidence="2">The sequence shown here is derived from an EMBL/GenBank/DDBJ whole genome shotgun (WGS) entry which is preliminary data.</text>
</comment>
<feature type="compositionally biased region" description="Basic and acidic residues" evidence="1">
    <location>
        <begin position="342"/>
        <end position="354"/>
    </location>
</feature>
<keyword evidence="3" id="KW-1185">Reference proteome</keyword>
<gene>
    <name evidence="2" type="ORF">F3Y22_tig00110597pilonHSYRG00086</name>
</gene>
<evidence type="ECO:0000313" key="3">
    <source>
        <dbReference type="Proteomes" id="UP000436088"/>
    </source>
</evidence>